<comment type="caution">
    <text evidence="11">The sequence shown here is derived from an EMBL/GenBank/DDBJ whole genome shotgun (WGS) entry which is preliminary data.</text>
</comment>
<evidence type="ECO:0000256" key="1">
    <source>
        <dbReference type="ARBA" id="ARBA00004141"/>
    </source>
</evidence>
<evidence type="ECO:0000313" key="12">
    <source>
        <dbReference type="Proteomes" id="UP001642360"/>
    </source>
</evidence>
<evidence type="ECO:0000313" key="11">
    <source>
        <dbReference type="EMBL" id="CAK9137223.1"/>
    </source>
</evidence>
<dbReference type="InterPro" id="IPR020966">
    <property type="entry name" value="ALMT"/>
</dbReference>
<evidence type="ECO:0008006" key="13">
    <source>
        <dbReference type="Google" id="ProtNLM"/>
    </source>
</evidence>
<feature type="transmembrane region" description="Helical" evidence="10">
    <location>
        <begin position="98"/>
        <end position="117"/>
    </location>
</feature>
<feature type="compositionally biased region" description="Basic and acidic residues" evidence="9">
    <location>
        <begin position="488"/>
        <end position="498"/>
    </location>
</feature>
<feature type="transmembrane region" description="Helical" evidence="10">
    <location>
        <begin position="153"/>
        <end position="170"/>
    </location>
</feature>
<dbReference type="EMBL" id="CAUOFW020000809">
    <property type="protein sequence ID" value="CAK9137223.1"/>
    <property type="molecule type" value="Genomic_DNA"/>
</dbReference>
<name>A0ABC8QWT8_9AQUA</name>
<evidence type="ECO:0000256" key="8">
    <source>
        <dbReference type="ARBA" id="ARBA00023303"/>
    </source>
</evidence>
<feature type="transmembrane region" description="Helical" evidence="10">
    <location>
        <begin position="177"/>
        <end position="197"/>
    </location>
</feature>
<proteinExistence type="inferred from homology"/>
<feature type="transmembrane region" description="Helical" evidence="10">
    <location>
        <begin position="209"/>
        <end position="233"/>
    </location>
</feature>
<keyword evidence="4 10" id="KW-0812">Transmembrane</keyword>
<evidence type="ECO:0000256" key="7">
    <source>
        <dbReference type="ARBA" id="ARBA00023136"/>
    </source>
</evidence>
<dbReference type="GO" id="GO:0016020">
    <property type="term" value="C:membrane"/>
    <property type="evidence" value="ECO:0007669"/>
    <property type="project" value="UniProtKB-SubCell"/>
</dbReference>
<feature type="transmembrane region" description="Helical" evidence="10">
    <location>
        <begin position="124"/>
        <end position="141"/>
    </location>
</feature>
<protein>
    <recommendedName>
        <fullName evidence="13">Aluminum-activated malate transporter 10</fullName>
    </recommendedName>
</protein>
<keyword evidence="8" id="KW-0407">Ion channel</keyword>
<comment type="subcellular location">
    <subcellularLocation>
        <location evidence="1">Membrane</location>
        <topology evidence="1">Multi-pass membrane protein</topology>
    </subcellularLocation>
</comment>
<keyword evidence="5 10" id="KW-1133">Transmembrane helix</keyword>
<sequence length="504" mass="55850">MVNGKTSFGGLEWRVNVPDGTSQVLVPESGALQRICRGLQGLILGFMLHIWNFLEKAWNLAVSEPKKVIHCVKVGMALSFVSLFYYMRPLYEGVGSNAMWAVMTVVVVFEYTVGATLCKCVNRATGTFLAGSLGIGVHWVASQSGEKYEPVILQLSVFLFAAAATFSRFIPSVKARFDYGAMIFILTFSLVSVSGYRVDKLFELAHYRLSTIAIGTSICITITMLLCPAWAGVELHSLIIRNLEKLADSLDGCIAEYFKDDRIVDVIEEDKGKKLQGYKCVLNSKATEESMANFARWEPAHGHFNFGHPWKHYLKIGASVRSCAYCIEALSSCINLESQAPEHLKKHLKEVCMRLSSYSSNVLKDLAVTLKTMTISSDICLLVEDMNLAAKDLQNALRTFPNQLNIPSPPLETSASEYTKTEQLTKSSVALPLREVLSVATMASLLIEITRRIEGIVEAVEELAASAEFKKVDDEKSNQINTSTDKPTMTEKQDDESMKTLQMV</sequence>
<dbReference type="Pfam" id="PF11744">
    <property type="entry name" value="ALMT"/>
    <property type="match status" value="2"/>
</dbReference>
<evidence type="ECO:0000256" key="5">
    <source>
        <dbReference type="ARBA" id="ARBA00022989"/>
    </source>
</evidence>
<feature type="compositionally biased region" description="Polar residues" evidence="9">
    <location>
        <begin position="478"/>
        <end position="487"/>
    </location>
</feature>
<dbReference type="Proteomes" id="UP001642360">
    <property type="component" value="Unassembled WGS sequence"/>
</dbReference>
<evidence type="ECO:0000256" key="9">
    <source>
        <dbReference type="SAM" id="MobiDB-lite"/>
    </source>
</evidence>
<evidence type="ECO:0000256" key="6">
    <source>
        <dbReference type="ARBA" id="ARBA00023065"/>
    </source>
</evidence>
<keyword evidence="3" id="KW-0813">Transport</keyword>
<keyword evidence="7 10" id="KW-0472">Membrane</keyword>
<dbReference type="PANTHER" id="PTHR31086">
    <property type="entry name" value="ALUMINUM-ACTIVATED MALATE TRANSPORTER 10"/>
    <property type="match status" value="1"/>
</dbReference>
<gene>
    <name evidence="11" type="ORF">ILEXP_LOCUS4246</name>
</gene>
<comment type="similarity">
    <text evidence="2">Belongs to the aromatic acid exporter (TC 2.A.85) family.</text>
</comment>
<organism evidence="11 12">
    <name type="scientific">Ilex paraguariensis</name>
    <name type="common">yerba mate</name>
    <dbReference type="NCBI Taxonomy" id="185542"/>
    <lineage>
        <taxon>Eukaryota</taxon>
        <taxon>Viridiplantae</taxon>
        <taxon>Streptophyta</taxon>
        <taxon>Embryophyta</taxon>
        <taxon>Tracheophyta</taxon>
        <taxon>Spermatophyta</taxon>
        <taxon>Magnoliopsida</taxon>
        <taxon>eudicotyledons</taxon>
        <taxon>Gunneridae</taxon>
        <taxon>Pentapetalae</taxon>
        <taxon>asterids</taxon>
        <taxon>campanulids</taxon>
        <taxon>Aquifoliales</taxon>
        <taxon>Aquifoliaceae</taxon>
        <taxon>Ilex</taxon>
    </lineage>
</organism>
<evidence type="ECO:0000256" key="10">
    <source>
        <dbReference type="SAM" id="Phobius"/>
    </source>
</evidence>
<reference evidence="11 12" key="1">
    <citation type="submission" date="2024-02" db="EMBL/GenBank/DDBJ databases">
        <authorList>
            <person name="Vignale AGUSTIN F."/>
            <person name="Sosa J E."/>
            <person name="Modenutti C."/>
        </authorList>
    </citation>
    <scope>NUCLEOTIDE SEQUENCE [LARGE SCALE GENOMIC DNA]</scope>
</reference>
<feature type="transmembrane region" description="Helical" evidence="10">
    <location>
        <begin position="68"/>
        <end position="86"/>
    </location>
</feature>
<dbReference type="AlphaFoldDB" id="A0ABC8QWT8"/>
<keyword evidence="12" id="KW-1185">Reference proteome</keyword>
<evidence type="ECO:0000256" key="2">
    <source>
        <dbReference type="ARBA" id="ARBA00007079"/>
    </source>
</evidence>
<accession>A0ABC8QWT8</accession>
<evidence type="ECO:0000256" key="4">
    <source>
        <dbReference type="ARBA" id="ARBA00022692"/>
    </source>
</evidence>
<feature type="region of interest" description="Disordered" evidence="9">
    <location>
        <begin position="472"/>
        <end position="504"/>
    </location>
</feature>
<keyword evidence="6" id="KW-0406">Ion transport</keyword>
<evidence type="ECO:0000256" key="3">
    <source>
        <dbReference type="ARBA" id="ARBA00022448"/>
    </source>
</evidence>
<dbReference type="GO" id="GO:0034220">
    <property type="term" value="P:monoatomic ion transmembrane transport"/>
    <property type="evidence" value="ECO:0007669"/>
    <property type="project" value="UniProtKB-KW"/>
</dbReference>